<keyword evidence="4" id="KW-1185">Reference proteome</keyword>
<dbReference type="Gene3D" id="3.40.50.1820">
    <property type="entry name" value="alpha/beta hydrolase"/>
    <property type="match status" value="1"/>
</dbReference>
<dbReference type="Proteomes" id="UP000256645">
    <property type="component" value="Unassembled WGS sequence"/>
</dbReference>
<dbReference type="InterPro" id="IPR029058">
    <property type="entry name" value="AB_hydrolase_fold"/>
</dbReference>
<dbReference type="OrthoDB" id="10249433at2759"/>
<dbReference type="SUPFAM" id="SSF53474">
    <property type="entry name" value="alpha/beta-Hydrolases"/>
    <property type="match status" value="1"/>
</dbReference>
<gene>
    <name evidence="3" type="ORF">BP6252_13693</name>
</gene>
<dbReference type="InterPro" id="IPR000073">
    <property type="entry name" value="AB_hydrolase_1"/>
</dbReference>
<accession>A0A3D8Q731</accession>
<evidence type="ECO:0000256" key="1">
    <source>
        <dbReference type="SAM" id="SignalP"/>
    </source>
</evidence>
<dbReference type="InterPro" id="IPR050228">
    <property type="entry name" value="Carboxylesterase_BioH"/>
</dbReference>
<dbReference type="STRING" id="1849047.A0A3D8Q731"/>
<feature type="chain" id="PRO_5017768765" description="AB hydrolase-1 domain-containing protein" evidence="1">
    <location>
        <begin position="21"/>
        <end position="343"/>
    </location>
</feature>
<reference evidence="3 4" key="1">
    <citation type="journal article" date="2018" name="IMA Fungus">
        <title>IMA Genome-F 9: Draft genome sequence of Annulohypoxylon stygium, Aspergillus mulundensis, Berkeleyomyces basicola (syn. Thielaviopsis basicola), Ceratocystis smalleyi, two Cercospora beticola strains, Coleophoma cylindrospora, Fusarium fracticaudum, Phialophora cf. hyalina, and Morchella septimelata.</title>
        <authorList>
            <person name="Wingfield B.D."/>
            <person name="Bills G.F."/>
            <person name="Dong Y."/>
            <person name="Huang W."/>
            <person name="Nel W.J."/>
            <person name="Swalarsk-Parry B.S."/>
            <person name="Vaghefi N."/>
            <person name="Wilken P.M."/>
            <person name="An Z."/>
            <person name="de Beer Z.W."/>
            <person name="De Vos L."/>
            <person name="Chen L."/>
            <person name="Duong T.A."/>
            <person name="Gao Y."/>
            <person name="Hammerbacher A."/>
            <person name="Kikkert J.R."/>
            <person name="Li Y."/>
            <person name="Li H."/>
            <person name="Li K."/>
            <person name="Li Q."/>
            <person name="Liu X."/>
            <person name="Ma X."/>
            <person name="Naidoo K."/>
            <person name="Pethybridge S.J."/>
            <person name="Sun J."/>
            <person name="Steenkamp E.T."/>
            <person name="van der Nest M.A."/>
            <person name="van Wyk S."/>
            <person name="Wingfield M.J."/>
            <person name="Xiong C."/>
            <person name="Yue Q."/>
            <person name="Zhang X."/>
        </authorList>
    </citation>
    <scope>NUCLEOTIDE SEQUENCE [LARGE SCALE GENOMIC DNA]</scope>
    <source>
        <strain evidence="3 4">BP6252</strain>
    </source>
</reference>
<evidence type="ECO:0000259" key="2">
    <source>
        <dbReference type="Pfam" id="PF00561"/>
    </source>
</evidence>
<dbReference type="PANTHER" id="PTHR43194">
    <property type="entry name" value="HYDROLASE ALPHA/BETA FOLD FAMILY"/>
    <property type="match status" value="1"/>
</dbReference>
<dbReference type="EMBL" id="PDLM01000019">
    <property type="protein sequence ID" value="RDW57611.1"/>
    <property type="molecule type" value="Genomic_DNA"/>
</dbReference>
<proteinExistence type="predicted"/>
<dbReference type="Pfam" id="PF00561">
    <property type="entry name" value="Abhydrolase_1"/>
    <property type="match status" value="1"/>
</dbReference>
<feature type="signal peptide" evidence="1">
    <location>
        <begin position="1"/>
        <end position="20"/>
    </location>
</feature>
<comment type="caution">
    <text evidence="3">The sequence shown here is derived from an EMBL/GenBank/DDBJ whole genome shotgun (WGS) entry which is preliminary data.</text>
</comment>
<evidence type="ECO:0000313" key="3">
    <source>
        <dbReference type="EMBL" id="RDW57611.1"/>
    </source>
</evidence>
<organism evidence="3 4">
    <name type="scientific">Coleophoma cylindrospora</name>
    <dbReference type="NCBI Taxonomy" id="1849047"/>
    <lineage>
        <taxon>Eukaryota</taxon>
        <taxon>Fungi</taxon>
        <taxon>Dikarya</taxon>
        <taxon>Ascomycota</taxon>
        <taxon>Pezizomycotina</taxon>
        <taxon>Leotiomycetes</taxon>
        <taxon>Helotiales</taxon>
        <taxon>Dermateaceae</taxon>
        <taxon>Coleophoma</taxon>
    </lineage>
</organism>
<feature type="domain" description="AB hydrolase-1" evidence="2">
    <location>
        <begin position="78"/>
        <end position="327"/>
    </location>
</feature>
<dbReference type="AlphaFoldDB" id="A0A3D8Q731"/>
<evidence type="ECO:0000313" key="4">
    <source>
        <dbReference type="Proteomes" id="UP000256645"/>
    </source>
</evidence>
<sequence>MKVFQCIFVLGLQLLAFVSAISSEAIITQDIPFDLNGFNYTYQWPVNIYQFSSQNNQTLQMAFMDIKPTCAPNGKTAVFIHGKNFCSQTWNATAIAMAEAGYRVILVDQVGFCKSSKPQSYQFTFQGLSKNLLGLLTTIGVNDITLVGHSFGGNTAARFALLYPWMVKELVLSDALGLENYIGEGVPYPDTDYVLATERQNTYTAIRGYEQSNYYPNMTWQPEYDVWVNMLVDIYGGSQAKEYTWCQALITDTVLTGPVVYELPNLKMPTLVLIGENDPVAIGKAWAPVAVQAKLGKWSVFAPEAAASIPNSTFISFPGQGHAPQISDTLAYNAALLGWLDTH</sequence>
<dbReference type="PRINTS" id="PR00111">
    <property type="entry name" value="ABHYDROLASE"/>
</dbReference>
<name>A0A3D8Q731_9HELO</name>
<protein>
    <recommendedName>
        <fullName evidence="2">AB hydrolase-1 domain-containing protein</fullName>
    </recommendedName>
</protein>
<dbReference type="PANTHER" id="PTHR43194:SF5">
    <property type="entry name" value="PIMELOYL-[ACYL-CARRIER PROTEIN] METHYL ESTER ESTERASE"/>
    <property type="match status" value="1"/>
</dbReference>
<keyword evidence="1" id="KW-0732">Signal</keyword>